<comment type="caution">
    <text evidence="2">The sequence shown here is derived from an EMBL/GenBank/DDBJ whole genome shotgun (WGS) entry which is preliminary data.</text>
</comment>
<proteinExistence type="predicted"/>
<evidence type="ECO:0000313" key="3">
    <source>
        <dbReference type="Proteomes" id="UP000295668"/>
    </source>
</evidence>
<feature type="chain" id="PRO_5020560459" evidence="1">
    <location>
        <begin position="21"/>
        <end position="379"/>
    </location>
</feature>
<protein>
    <submittedName>
        <fullName evidence="2">Uncharacterized protein</fullName>
    </submittedName>
</protein>
<name>A0A4R5MK67_9SPHI</name>
<feature type="signal peptide" evidence="1">
    <location>
        <begin position="1"/>
        <end position="20"/>
    </location>
</feature>
<keyword evidence="3" id="KW-1185">Reference proteome</keyword>
<organism evidence="2 3">
    <name type="scientific">Pedobacter changchengzhani</name>
    <dbReference type="NCBI Taxonomy" id="2529274"/>
    <lineage>
        <taxon>Bacteria</taxon>
        <taxon>Pseudomonadati</taxon>
        <taxon>Bacteroidota</taxon>
        <taxon>Sphingobacteriia</taxon>
        <taxon>Sphingobacteriales</taxon>
        <taxon>Sphingobacteriaceae</taxon>
        <taxon>Pedobacter</taxon>
    </lineage>
</organism>
<dbReference type="Proteomes" id="UP000295668">
    <property type="component" value="Unassembled WGS sequence"/>
</dbReference>
<reference evidence="2 3" key="1">
    <citation type="submission" date="2019-02" db="EMBL/GenBank/DDBJ databases">
        <title>Pedobacter sp. nov., a novel speices isolated from soil of pinguins habitat in Antarcitica.</title>
        <authorList>
            <person name="He R.-H."/>
        </authorList>
    </citation>
    <scope>NUCLEOTIDE SEQUENCE [LARGE SCALE GENOMIC DNA]</scope>
    <source>
        <strain evidence="2 3">E01020</strain>
    </source>
</reference>
<dbReference type="RefSeq" id="WP_133262848.1">
    <property type="nucleotide sequence ID" value="NZ_SJCY01000007.1"/>
</dbReference>
<sequence>MKRTNLIIALLVMLSSFCYAGVNLTVTAKINTRVKFVIKEAINKSCNDCFFCNNGVFNLTTYGLNSLAIVEGKVRGFAQILGTYMGGPCGVAGQLNFECIDSNGKIYKGYVSYDVPYVGDNTFRYFVEAPYIITGDYAENDDYHQNRLNLTISGGPDVITKTTPLPNSGNNSIIKYVTLNPKEVKLPADISFSQAFNVSVVAPSVFEEISTSSDTYKDAKGRFLNSIDVGNTKFYQLPNSADGSLNLKIEITNLPDGIPLTPIFNLKSNFLFEDPTYTSVKDLRPCQVSPLVYPNFIARLNEISTNNFSIIASYACDRSAQNQANNNVANANKEKQQMVTNPTDWNNKNALIFKGNRAYNFNKFNLNKIIKLNKAIIKQ</sequence>
<evidence type="ECO:0000256" key="1">
    <source>
        <dbReference type="SAM" id="SignalP"/>
    </source>
</evidence>
<accession>A0A4R5MK67</accession>
<dbReference type="AlphaFoldDB" id="A0A4R5MK67"/>
<dbReference type="EMBL" id="SJCY01000007">
    <property type="protein sequence ID" value="TDG35958.1"/>
    <property type="molecule type" value="Genomic_DNA"/>
</dbReference>
<evidence type="ECO:0000313" key="2">
    <source>
        <dbReference type="EMBL" id="TDG35958.1"/>
    </source>
</evidence>
<gene>
    <name evidence="2" type="ORF">EZJ43_11460</name>
</gene>
<keyword evidence="1" id="KW-0732">Signal</keyword>